<evidence type="ECO:0000256" key="12">
    <source>
        <dbReference type="ARBA" id="ARBA00022958"/>
    </source>
</evidence>
<accession>V8C623</accession>
<dbReference type="GO" id="GO:0005737">
    <property type="term" value="C:cytoplasm"/>
    <property type="evidence" value="ECO:0007669"/>
    <property type="project" value="UniProtKB-SubCell"/>
</dbReference>
<evidence type="ECO:0000256" key="9">
    <source>
        <dbReference type="ARBA" id="ARBA00022741"/>
    </source>
</evidence>
<evidence type="ECO:0000256" key="4">
    <source>
        <dbReference type="ARBA" id="ARBA00005225"/>
    </source>
</evidence>
<comment type="function">
    <text evidence="16">Catalyzes the phosphorylation of pantothenate (Pan), the first step in CoA biosynthesis.</text>
</comment>
<dbReference type="UniPathway" id="UPA00241">
    <property type="reaction ID" value="UER00352"/>
</dbReference>
<dbReference type="GO" id="GO:0005524">
    <property type="term" value="F:ATP binding"/>
    <property type="evidence" value="ECO:0007669"/>
    <property type="project" value="UniProtKB-UniRule"/>
</dbReference>
<dbReference type="GO" id="GO:0046872">
    <property type="term" value="F:metal ion binding"/>
    <property type="evidence" value="ECO:0007669"/>
    <property type="project" value="UniProtKB-KW"/>
</dbReference>
<dbReference type="Proteomes" id="UP000018731">
    <property type="component" value="Unassembled WGS sequence"/>
</dbReference>
<comment type="cofactor">
    <cofactor evidence="16">
        <name>NH4(+)</name>
        <dbReference type="ChEBI" id="CHEBI:28938"/>
    </cofactor>
    <cofactor evidence="16">
        <name>K(+)</name>
        <dbReference type="ChEBI" id="CHEBI:29103"/>
    </cofactor>
    <text evidence="16">A monovalent cation. Ammonium or potassium.</text>
</comment>
<comment type="catalytic activity">
    <reaction evidence="1 16">
        <text>(R)-pantothenate + ATP = (R)-4'-phosphopantothenate + ADP + H(+)</text>
        <dbReference type="Rhea" id="RHEA:16373"/>
        <dbReference type="ChEBI" id="CHEBI:10986"/>
        <dbReference type="ChEBI" id="CHEBI:15378"/>
        <dbReference type="ChEBI" id="CHEBI:29032"/>
        <dbReference type="ChEBI" id="CHEBI:30616"/>
        <dbReference type="ChEBI" id="CHEBI:456216"/>
        <dbReference type="EC" id="2.7.1.33"/>
    </reaction>
</comment>
<evidence type="ECO:0000256" key="1">
    <source>
        <dbReference type="ARBA" id="ARBA00001206"/>
    </source>
</evidence>
<evidence type="ECO:0000256" key="15">
    <source>
        <dbReference type="ARBA" id="ARBA00040883"/>
    </source>
</evidence>
<dbReference type="eggNOG" id="COG1521">
    <property type="taxonomic scope" value="Bacteria"/>
</dbReference>
<evidence type="ECO:0000256" key="6">
    <source>
        <dbReference type="ARBA" id="ARBA00012102"/>
    </source>
</evidence>
<evidence type="ECO:0000256" key="10">
    <source>
        <dbReference type="ARBA" id="ARBA00022777"/>
    </source>
</evidence>
<evidence type="ECO:0000256" key="11">
    <source>
        <dbReference type="ARBA" id="ARBA00022840"/>
    </source>
</evidence>
<keyword evidence="9 16" id="KW-0547">Nucleotide-binding</keyword>
<dbReference type="SUPFAM" id="SSF53067">
    <property type="entry name" value="Actin-like ATPase domain"/>
    <property type="match status" value="2"/>
</dbReference>
<keyword evidence="16" id="KW-0479">Metal-binding</keyword>
<keyword evidence="18" id="KW-1185">Reference proteome</keyword>
<dbReference type="Gene3D" id="3.30.420.40">
    <property type="match status" value="2"/>
</dbReference>
<keyword evidence="7 16" id="KW-0963">Cytoplasm</keyword>
<dbReference type="CDD" id="cd24015">
    <property type="entry name" value="ASKHA_NBD_PanK-III"/>
    <property type="match status" value="1"/>
</dbReference>
<dbReference type="InterPro" id="IPR004619">
    <property type="entry name" value="Type_III_PanK"/>
</dbReference>
<dbReference type="HAMAP" id="MF_01274">
    <property type="entry name" value="Pantothen_kinase_3"/>
    <property type="match status" value="1"/>
</dbReference>
<dbReference type="Pfam" id="PF03309">
    <property type="entry name" value="Pan_kinase"/>
    <property type="match status" value="1"/>
</dbReference>
<comment type="cofactor">
    <cofactor evidence="2">
        <name>K(+)</name>
        <dbReference type="ChEBI" id="CHEBI:29103"/>
    </cofactor>
</comment>
<dbReference type="InterPro" id="IPR043129">
    <property type="entry name" value="ATPase_NBD"/>
</dbReference>
<evidence type="ECO:0000256" key="7">
    <source>
        <dbReference type="ARBA" id="ARBA00022490"/>
    </source>
</evidence>
<gene>
    <name evidence="16" type="primary">coaX</name>
    <name evidence="17" type="ORF">HMPREF2086_01623</name>
</gene>
<feature type="binding site" evidence="16">
    <location>
        <position position="145"/>
    </location>
    <ligand>
        <name>substrate</name>
    </ligand>
</feature>
<dbReference type="NCBIfam" id="NF009872">
    <property type="entry name" value="PRK13333.1"/>
    <property type="match status" value="1"/>
</dbReference>
<feature type="binding site" evidence="16">
    <location>
        <begin position="5"/>
        <end position="12"/>
    </location>
    <ligand>
        <name>ATP</name>
        <dbReference type="ChEBI" id="CHEBI:30616"/>
    </ligand>
</feature>
<organism evidence="17 18">
    <name type="scientific">Helicobacter macacae MIT 99-5501</name>
    <dbReference type="NCBI Taxonomy" id="1357400"/>
    <lineage>
        <taxon>Bacteria</taxon>
        <taxon>Pseudomonadati</taxon>
        <taxon>Campylobacterota</taxon>
        <taxon>Epsilonproteobacteria</taxon>
        <taxon>Campylobacterales</taxon>
        <taxon>Helicobacteraceae</taxon>
        <taxon>Helicobacter</taxon>
    </lineage>
</organism>
<dbReference type="PATRIC" id="fig|1357400.3.peg.2180"/>
<evidence type="ECO:0000256" key="5">
    <source>
        <dbReference type="ARBA" id="ARBA00011738"/>
    </source>
</evidence>
<keyword evidence="12 16" id="KW-0630">Potassium</keyword>
<keyword evidence="10 16" id="KW-0418">Kinase</keyword>
<evidence type="ECO:0000256" key="13">
    <source>
        <dbReference type="ARBA" id="ARBA00022993"/>
    </source>
</evidence>
<feature type="binding site" evidence="16">
    <location>
        <position position="90"/>
    </location>
    <ligand>
        <name>K(+)</name>
        <dbReference type="ChEBI" id="CHEBI:29103"/>
    </ligand>
</feature>
<dbReference type="EC" id="2.7.1.33" evidence="6 16"/>
<feature type="binding site" evidence="16">
    <location>
        <begin position="73"/>
        <end position="76"/>
    </location>
    <ligand>
        <name>substrate</name>
    </ligand>
</feature>
<dbReference type="HOGENOM" id="CLU_1213471_0_0_7"/>
<comment type="subcellular location">
    <subcellularLocation>
        <location evidence="3 16">Cytoplasm</location>
    </subcellularLocation>
</comment>
<dbReference type="EMBL" id="AZJI01000007">
    <property type="protein sequence ID" value="ETD22824.1"/>
    <property type="molecule type" value="Genomic_DNA"/>
</dbReference>
<feature type="binding site" evidence="16">
    <location>
        <position position="93"/>
    </location>
    <ligand>
        <name>ATP</name>
        <dbReference type="ChEBI" id="CHEBI:30616"/>
    </ligand>
</feature>
<evidence type="ECO:0000313" key="17">
    <source>
        <dbReference type="EMBL" id="ETD22824.1"/>
    </source>
</evidence>
<dbReference type="GO" id="GO:0015937">
    <property type="term" value="P:coenzyme A biosynthetic process"/>
    <property type="evidence" value="ECO:0007669"/>
    <property type="project" value="UniProtKB-UniRule"/>
</dbReference>
<evidence type="ECO:0000256" key="8">
    <source>
        <dbReference type="ARBA" id="ARBA00022679"/>
    </source>
</evidence>
<comment type="subunit">
    <text evidence="5 16">Homodimer.</text>
</comment>
<comment type="pathway">
    <text evidence="4 16">Cofactor biosynthesis; coenzyme A biosynthesis; CoA from (R)-pantothenate: step 1/5.</text>
</comment>
<evidence type="ECO:0000256" key="2">
    <source>
        <dbReference type="ARBA" id="ARBA00001958"/>
    </source>
</evidence>
<dbReference type="GO" id="GO:0004594">
    <property type="term" value="F:pantothenate kinase activity"/>
    <property type="evidence" value="ECO:0007669"/>
    <property type="project" value="UniProtKB-UniRule"/>
</dbReference>
<feature type="binding site" evidence="16">
    <location>
        <position position="69"/>
    </location>
    <ligand>
        <name>substrate</name>
    </ligand>
</feature>
<dbReference type="AlphaFoldDB" id="V8C623"/>
<comment type="similarity">
    <text evidence="14 16">Belongs to the type III pantothenate kinase family.</text>
</comment>
<evidence type="ECO:0000256" key="14">
    <source>
        <dbReference type="ARBA" id="ARBA00038036"/>
    </source>
</evidence>
<name>V8C623_9HELI</name>
<dbReference type="PANTHER" id="PTHR34265:SF1">
    <property type="entry name" value="TYPE III PANTOTHENATE KINASE"/>
    <property type="match status" value="1"/>
</dbReference>
<dbReference type="RefSeq" id="WP_023928367.1">
    <property type="nucleotide sequence ID" value="NZ_KI669455.1"/>
</dbReference>
<keyword evidence="11 16" id="KW-0067">ATP-binding</keyword>
<feature type="active site" description="Proton acceptor" evidence="16">
    <location>
        <position position="75"/>
    </location>
</feature>
<dbReference type="NCBIfam" id="TIGR00671">
    <property type="entry name" value="baf"/>
    <property type="match status" value="1"/>
</dbReference>
<sequence>MLLCDIGNTHFHFWSNGKVTHLLPRSLHRRMFNEEIYYISVNPENEKILTKTFKTTYDLESIIDLPTEYMGLGVDRKAACLCVRDGVIIDAGTAITVDVMSGGRHQGGYILPGFNEMIGAYGRISPLLVGGINFTYEPKELPLNTKDSITYGMLKSIILTIQNTIGSKKAYFTGGDGKYLAKFFAQAIYDETMVFRGMRISIERALEKRRRAQSVQELEEAPMDLDWE</sequence>
<dbReference type="PANTHER" id="PTHR34265">
    <property type="entry name" value="TYPE III PANTOTHENATE KINASE"/>
    <property type="match status" value="1"/>
</dbReference>
<dbReference type="OrthoDB" id="5347692at2"/>
<evidence type="ECO:0000256" key="16">
    <source>
        <dbReference type="HAMAP-Rule" id="MF_01274"/>
    </source>
</evidence>
<comment type="caution">
    <text evidence="17">The sequence shown here is derived from an EMBL/GenBank/DDBJ whole genome shotgun (WGS) entry which is preliminary data.</text>
</comment>
<keyword evidence="8 16" id="KW-0808">Transferase</keyword>
<reference evidence="17 18" key="1">
    <citation type="journal article" date="2014" name="Genome Announc.">
        <title>Draft genome sequences of six enterohepatic helicobacter species isolated from humans and one from rhesus macaques.</title>
        <authorList>
            <person name="Shen Z."/>
            <person name="Sheh A."/>
            <person name="Young S.K."/>
            <person name="Abouelliel A."/>
            <person name="Ward D.V."/>
            <person name="Earl A.M."/>
            <person name="Fox J.G."/>
        </authorList>
    </citation>
    <scope>NUCLEOTIDE SEQUENCE [LARGE SCALE GENOMIC DNA]</scope>
    <source>
        <strain evidence="17 18">MIT 99-5501</strain>
    </source>
</reference>
<proteinExistence type="inferred from homology"/>
<evidence type="ECO:0000256" key="3">
    <source>
        <dbReference type="ARBA" id="ARBA00004496"/>
    </source>
</evidence>
<dbReference type="STRING" id="1357400.HMPREF2086_01623"/>
<keyword evidence="13 16" id="KW-0173">Coenzyme A biosynthesis</keyword>
<evidence type="ECO:0000313" key="18">
    <source>
        <dbReference type="Proteomes" id="UP000018731"/>
    </source>
</evidence>
<protein>
    <recommendedName>
        <fullName evidence="15 16">Type III pantothenate kinase</fullName>
        <ecNumber evidence="6 16">2.7.1.33</ecNumber>
    </recommendedName>
    <alternativeName>
        <fullName evidence="16">PanK-III</fullName>
    </alternativeName>
    <alternativeName>
        <fullName evidence="16">Pantothenic acid kinase</fullName>
    </alternativeName>
</protein>